<dbReference type="PROSITE" id="PS51085">
    <property type="entry name" value="2FE2S_FER_2"/>
    <property type="match status" value="1"/>
</dbReference>
<evidence type="ECO:0000259" key="9">
    <source>
        <dbReference type="PROSITE" id="PS51085"/>
    </source>
</evidence>
<reference evidence="11 12" key="1">
    <citation type="submission" date="2024-04" db="EMBL/GenBank/DDBJ databases">
        <title>whole genome sequencing of Lutimonas vermicola strain IMCC1616.</title>
        <authorList>
            <person name="Bae S.S."/>
        </authorList>
    </citation>
    <scope>NUCLEOTIDE SEQUENCE [LARGE SCALE GENOMIC DNA]</scope>
    <source>
        <strain evidence="11 12">IMCC1616</strain>
    </source>
</reference>
<dbReference type="PRINTS" id="PR00406">
    <property type="entry name" value="CYTB5RDTASE"/>
</dbReference>
<comment type="caution">
    <text evidence="11">The sequence shown here is derived from an EMBL/GenBank/DDBJ whole genome shotgun (WGS) entry which is preliminary data.</text>
</comment>
<dbReference type="Pfam" id="PF00111">
    <property type="entry name" value="Fer2"/>
    <property type="match status" value="1"/>
</dbReference>
<evidence type="ECO:0000256" key="5">
    <source>
        <dbReference type="ARBA" id="ARBA00022827"/>
    </source>
</evidence>
<dbReference type="InterPro" id="IPR017938">
    <property type="entry name" value="Riboflavin_synthase-like_b-brl"/>
</dbReference>
<evidence type="ECO:0000256" key="4">
    <source>
        <dbReference type="ARBA" id="ARBA00022723"/>
    </source>
</evidence>
<dbReference type="SUPFAM" id="SSF63380">
    <property type="entry name" value="Riboflavin synthase domain-like"/>
    <property type="match status" value="1"/>
</dbReference>
<dbReference type="SUPFAM" id="SSF54292">
    <property type="entry name" value="2Fe-2S ferredoxin-like"/>
    <property type="match status" value="1"/>
</dbReference>
<dbReference type="Gene3D" id="2.40.30.10">
    <property type="entry name" value="Translation factors"/>
    <property type="match status" value="1"/>
</dbReference>
<keyword evidence="6" id="KW-0560">Oxidoreductase</keyword>
<dbReference type="InterPro" id="IPR001709">
    <property type="entry name" value="Flavoprot_Pyr_Nucl_cyt_Rdtase"/>
</dbReference>
<dbReference type="EMBL" id="JBCDNA010000003">
    <property type="protein sequence ID" value="MEL4457350.1"/>
    <property type="molecule type" value="Genomic_DNA"/>
</dbReference>
<dbReference type="CDD" id="cd06214">
    <property type="entry name" value="PA_degradation_oxidoreductase_like"/>
    <property type="match status" value="1"/>
</dbReference>
<evidence type="ECO:0000256" key="2">
    <source>
        <dbReference type="ARBA" id="ARBA00022630"/>
    </source>
</evidence>
<dbReference type="PROSITE" id="PS00197">
    <property type="entry name" value="2FE2S_FER_1"/>
    <property type="match status" value="1"/>
</dbReference>
<dbReference type="InterPro" id="IPR006058">
    <property type="entry name" value="2Fe2S_fd_BS"/>
</dbReference>
<feature type="domain" description="FAD-binding FR-type" evidence="10">
    <location>
        <begin position="2"/>
        <end position="106"/>
    </location>
</feature>
<dbReference type="InterPro" id="IPR008333">
    <property type="entry name" value="Cbr1-like_FAD-bd_dom"/>
</dbReference>
<dbReference type="Proteomes" id="UP001474120">
    <property type="component" value="Unassembled WGS sequence"/>
</dbReference>
<keyword evidence="8" id="KW-0411">Iron-sulfur</keyword>
<dbReference type="InterPro" id="IPR001433">
    <property type="entry name" value="OxRdtase_FAD/NAD-bd"/>
</dbReference>
<sequence length="350" mass="38820">MSIFHQLRVKEVRRETVDAVSVAFDVPNELEKEFRFSPGQYITIQKDLQDSLLRRAYSICSSPDSGELRVAIKEVDKGRFSHFANQVLKPGDLLNVAGPEGRFVLETNEKHQKDYLAIAAGSGITPVISMIKAVLQNESKSRFALIYGSKSSDKTIFKKELDSLVASSEGRLKVQYVYSKIISDKALFGRIDGKMVKGLLKSDFSGYNFDTYFLCGPEEMIDDTKKVLLKNGVKEEAIKLELFSATSYKKEVTKSLSGNVEITVVLDDEETTFDMRMDELILDAAIAKGLDAPYSCQGGVCSSCLAKVVEGTALMERNTILDADEIEEGLILTCQAHPTTSTIKIDYDDV</sequence>
<dbReference type="PROSITE" id="PS51384">
    <property type="entry name" value="FAD_FR"/>
    <property type="match status" value="1"/>
</dbReference>
<organism evidence="11 12">
    <name type="scientific">Lutimonas vermicola</name>
    <dbReference type="NCBI Taxonomy" id="414288"/>
    <lineage>
        <taxon>Bacteria</taxon>
        <taxon>Pseudomonadati</taxon>
        <taxon>Bacteroidota</taxon>
        <taxon>Flavobacteriia</taxon>
        <taxon>Flavobacteriales</taxon>
        <taxon>Flavobacteriaceae</taxon>
        <taxon>Lutimonas</taxon>
    </lineage>
</organism>
<keyword evidence="2" id="KW-0285">Flavoprotein</keyword>
<evidence type="ECO:0000313" key="11">
    <source>
        <dbReference type="EMBL" id="MEL4457350.1"/>
    </source>
</evidence>
<dbReference type="PANTHER" id="PTHR47354:SF8">
    <property type="entry name" value="1,2-PHENYLACETYL-COA EPOXIDASE, SUBUNIT E"/>
    <property type="match status" value="1"/>
</dbReference>
<dbReference type="PRINTS" id="PR00371">
    <property type="entry name" value="FPNCR"/>
</dbReference>
<keyword evidence="7" id="KW-0408">Iron</keyword>
<dbReference type="InterPro" id="IPR001041">
    <property type="entry name" value="2Fe-2S_ferredoxin-type"/>
</dbReference>
<evidence type="ECO:0000256" key="3">
    <source>
        <dbReference type="ARBA" id="ARBA00022714"/>
    </source>
</evidence>
<keyword evidence="5" id="KW-0274">FAD</keyword>
<evidence type="ECO:0000256" key="6">
    <source>
        <dbReference type="ARBA" id="ARBA00023002"/>
    </source>
</evidence>
<keyword evidence="12" id="KW-1185">Reference proteome</keyword>
<evidence type="ECO:0000256" key="1">
    <source>
        <dbReference type="ARBA" id="ARBA00001974"/>
    </source>
</evidence>
<proteinExistence type="predicted"/>
<gene>
    <name evidence="11" type="ORF">AABB81_15695</name>
</gene>
<keyword evidence="3" id="KW-0001">2Fe-2S</keyword>
<dbReference type="InterPro" id="IPR050415">
    <property type="entry name" value="MRET"/>
</dbReference>
<evidence type="ECO:0000313" key="12">
    <source>
        <dbReference type="Proteomes" id="UP001474120"/>
    </source>
</evidence>
<dbReference type="Gene3D" id="3.10.20.30">
    <property type="match status" value="1"/>
</dbReference>
<dbReference type="InterPro" id="IPR012675">
    <property type="entry name" value="Beta-grasp_dom_sf"/>
</dbReference>
<evidence type="ECO:0000256" key="8">
    <source>
        <dbReference type="ARBA" id="ARBA00023014"/>
    </source>
</evidence>
<dbReference type="CDD" id="cd00207">
    <property type="entry name" value="fer2"/>
    <property type="match status" value="1"/>
</dbReference>
<dbReference type="InterPro" id="IPR039261">
    <property type="entry name" value="FNR_nucleotide-bd"/>
</dbReference>
<dbReference type="InterPro" id="IPR036010">
    <property type="entry name" value="2Fe-2S_ferredoxin-like_sf"/>
</dbReference>
<dbReference type="RefSeq" id="WP_342161514.1">
    <property type="nucleotide sequence ID" value="NZ_JBCDNA010000003.1"/>
</dbReference>
<evidence type="ECO:0000256" key="7">
    <source>
        <dbReference type="ARBA" id="ARBA00023004"/>
    </source>
</evidence>
<dbReference type="SUPFAM" id="SSF52343">
    <property type="entry name" value="Ferredoxin reductase-like, C-terminal NADP-linked domain"/>
    <property type="match status" value="1"/>
</dbReference>
<accession>A0ABU9L5X1</accession>
<feature type="domain" description="2Fe-2S ferredoxin-type" evidence="9">
    <location>
        <begin position="260"/>
        <end position="350"/>
    </location>
</feature>
<dbReference type="Gene3D" id="3.40.50.80">
    <property type="entry name" value="Nucleotide-binding domain of ferredoxin-NADP reductase (FNR) module"/>
    <property type="match status" value="1"/>
</dbReference>
<protein>
    <submittedName>
        <fullName evidence="11">2Fe-2S iron-sulfur cluster-binding protein</fullName>
    </submittedName>
</protein>
<keyword evidence="4" id="KW-0479">Metal-binding</keyword>
<evidence type="ECO:0000259" key="10">
    <source>
        <dbReference type="PROSITE" id="PS51384"/>
    </source>
</evidence>
<dbReference type="InterPro" id="IPR017927">
    <property type="entry name" value="FAD-bd_FR_type"/>
</dbReference>
<name>A0ABU9L5X1_9FLAO</name>
<comment type="cofactor">
    <cofactor evidence="1">
        <name>FAD</name>
        <dbReference type="ChEBI" id="CHEBI:57692"/>
    </cofactor>
</comment>
<dbReference type="PANTHER" id="PTHR47354">
    <property type="entry name" value="NADH OXIDOREDUCTASE HCR"/>
    <property type="match status" value="1"/>
</dbReference>
<dbReference type="Pfam" id="PF00970">
    <property type="entry name" value="FAD_binding_6"/>
    <property type="match status" value="1"/>
</dbReference>
<dbReference type="Pfam" id="PF00175">
    <property type="entry name" value="NAD_binding_1"/>
    <property type="match status" value="1"/>
</dbReference>